<reference evidence="2" key="1">
    <citation type="submission" date="2019-05" db="EMBL/GenBank/DDBJ databases">
        <title>Annotation for the trematode Fasciolopsis buski.</title>
        <authorList>
            <person name="Choi Y.-J."/>
        </authorList>
    </citation>
    <scope>NUCLEOTIDE SEQUENCE</scope>
    <source>
        <strain evidence="2">HT</strain>
        <tissue evidence="2">Whole worm</tissue>
    </source>
</reference>
<dbReference type="InterPro" id="IPR037386">
    <property type="entry name" value="CCDC40"/>
</dbReference>
<evidence type="ECO:0000313" key="2">
    <source>
        <dbReference type="EMBL" id="KAA0191001.1"/>
    </source>
</evidence>
<evidence type="ECO:0000256" key="1">
    <source>
        <dbReference type="SAM" id="Coils"/>
    </source>
</evidence>
<protein>
    <submittedName>
        <fullName evidence="2">Coiled-coil domain-containing protein 40</fullName>
    </submittedName>
</protein>
<evidence type="ECO:0000313" key="3">
    <source>
        <dbReference type="Proteomes" id="UP000728185"/>
    </source>
</evidence>
<dbReference type="AlphaFoldDB" id="A0A8E0VIC2"/>
<comment type="caution">
    <text evidence="2">The sequence shown here is derived from an EMBL/GenBank/DDBJ whole genome shotgun (WGS) entry which is preliminary data.</text>
</comment>
<gene>
    <name evidence="2" type="ORF">FBUS_00714</name>
</gene>
<dbReference type="OrthoDB" id="188741at2759"/>
<dbReference type="Proteomes" id="UP000728185">
    <property type="component" value="Unassembled WGS sequence"/>
</dbReference>
<sequence length="187" mass="21894">MKISDLREQLLILENEQLGHKRSIVKEQEQHEKLTALVNKNEADLNTIKKQTLQVNNRYEADKQSYSTYSRMLQETERNLANAVAIAQLENQIARDELTTATKQAENHHIREQLKELDDEIEERNTLITKLEAEIHHATIQVERKQGSLDLLNRKLDRLLHEAGVCHIRIRCIKRSQKLIFLIIAYL</sequence>
<accession>A0A8E0VIC2</accession>
<name>A0A8E0VIC2_9TREM</name>
<dbReference type="PANTHER" id="PTHR16275">
    <property type="entry name" value="COILED-COIL DOMAIN-CONTAINING PROTEIN 40"/>
    <property type="match status" value="1"/>
</dbReference>
<dbReference type="GO" id="GO:0035082">
    <property type="term" value="P:axoneme assembly"/>
    <property type="evidence" value="ECO:0007669"/>
    <property type="project" value="InterPro"/>
</dbReference>
<feature type="coiled-coil region" evidence="1">
    <location>
        <begin position="114"/>
        <end position="162"/>
    </location>
</feature>
<keyword evidence="3" id="KW-1185">Reference proteome</keyword>
<proteinExistence type="predicted"/>
<keyword evidence="1" id="KW-0175">Coiled coil</keyword>
<dbReference type="PANTHER" id="PTHR16275:SF8">
    <property type="entry name" value="COILED-COIL DOMAIN-CONTAINING PROTEIN 40"/>
    <property type="match status" value="1"/>
</dbReference>
<dbReference type="EMBL" id="LUCM01006632">
    <property type="protein sequence ID" value="KAA0191001.1"/>
    <property type="molecule type" value="Genomic_DNA"/>
</dbReference>
<organism evidence="2 3">
    <name type="scientific">Fasciolopsis buskii</name>
    <dbReference type="NCBI Taxonomy" id="27845"/>
    <lineage>
        <taxon>Eukaryota</taxon>
        <taxon>Metazoa</taxon>
        <taxon>Spiralia</taxon>
        <taxon>Lophotrochozoa</taxon>
        <taxon>Platyhelminthes</taxon>
        <taxon>Trematoda</taxon>
        <taxon>Digenea</taxon>
        <taxon>Plagiorchiida</taxon>
        <taxon>Echinostomata</taxon>
        <taxon>Echinostomatoidea</taxon>
        <taxon>Fasciolidae</taxon>
        <taxon>Fasciolopsis</taxon>
    </lineage>
</organism>
<dbReference type="GO" id="GO:0005737">
    <property type="term" value="C:cytoplasm"/>
    <property type="evidence" value="ECO:0007669"/>
    <property type="project" value="TreeGrafter"/>
</dbReference>